<sequence>MKLTDFEELETALSPFATPQGTTTLDPTTRQNLATKYKIDPTEVDGFAREVAQIKKLSYLRQAVRKQLGLVK</sequence>
<dbReference type="RefSeq" id="WP_236499483.1">
    <property type="nucleotide sequence ID" value="NZ_CP091244.1"/>
</dbReference>
<evidence type="ECO:0000313" key="1">
    <source>
        <dbReference type="EMBL" id="UJS24788.1"/>
    </source>
</evidence>
<keyword evidence="2" id="KW-1185">Reference proteome</keyword>
<evidence type="ECO:0000313" key="2">
    <source>
        <dbReference type="Proteomes" id="UP001054801"/>
    </source>
</evidence>
<proteinExistence type="predicted"/>
<reference evidence="1" key="1">
    <citation type="journal article" date="2022" name="Microorganisms">
        <title>Two New Species of Filamentous Sulfur Bacteria of the Genus Thiothrix, Thiothrix winogradskyi sp. nov. and 'Candidatus Thiothrix sulfatifontis' sp. nov.</title>
        <authorList>
            <person name="Ravin N.V."/>
            <person name="Rossetti S."/>
            <person name="Beletsky A.V."/>
            <person name="Kadnikov V.V."/>
            <person name="Rudenko T.S."/>
            <person name="Smolyakov D.D."/>
            <person name="Moskvitina M.I."/>
            <person name="Gureeva M.V."/>
            <person name="Mardanov A.V."/>
            <person name="Grabovich M.Y."/>
        </authorList>
    </citation>
    <scope>NUCLEOTIDE SEQUENCE</scope>
    <source>
        <strain evidence="1">CT3</strain>
    </source>
</reference>
<gene>
    <name evidence="1" type="ORF">L2Y54_01760</name>
</gene>
<protein>
    <submittedName>
        <fullName evidence="1">Uncharacterized protein</fullName>
    </submittedName>
</protein>
<accession>A0ABY3T2Q7</accession>
<dbReference type="EMBL" id="CP091244">
    <property type="protein sequence ID" value="UJS24788.1"/>
    <property type="molecule type" value="Genomic_DNA"/>
</dbReference>
<organism evidence="1 2">
    <name type="scientific">Thiothrix winogradskyi</name>
    <dbReference type="NCBI Taxonomy" id="96472"/>
    <lineage>
        <taxon>Bacteria</taxon>
        <taxon>Pseudomonadati</taxon>
        <taxon>Pseudomonadota</taxon>
        <taxon>Gammaproteobacteria</taxon>
        <taxon>Thiotrichales</taxon>
        <taxon>Thiotrichaceae</taxon>
        <taxon>Thiothrix</taxon>
    </lineage>
</organism>
<dbReference type="Proteomes" id="UP001054801">
    <property type="component" value="Chromosome"/>
</dbReference>
<name>A0ABY3T2Q7_9GAMM</name>